<accession>A0ABU5DT28</accession>
<dbReference type="InterPro" id="IPR000182">
    <property type="entry name" value="GNAT_dom"/>
</dbReference>
<dbReference type="Proteomes" id="UP001285263">
    <property type="component" value="Unassembled WGS sequence"/>
</dbReference>
<dbReference type="InterPro" id="IPR016181">
    <property type="entry name" value="Acyl_CoA_acyltransferase"/>
</dbReference>
<keyword evidence="3" id="KW-1185">Reference proteome</keyword>
<dbReference type="RefSeq" id="WP_320426919.1">
    <property type="nucleotide sequence ID" value="NZ_JAXCLA010000012.1"/>
</dbReference>
<gene>
    <name evidence="2" type="ORF">SNE35_30915</name>
</gene>
<proteinExistence type="predicted"/>
<dbReference type="CDD" id="cd04301">
    <property type="entry name" value="NAT_SF"/>
    <property type="match status" value="1"/>
</dbReference>
<dbReference type="Pfam" id="PF00583">
    <property type="entry name" value="Acetyltransf_1"/>
    <property type="match status" value="1"/>
</dbReference>
<reference evidence="2 3" key="1">
    <citation type="submission" date="2023-11" db="EMBL/GenBank/DDBJ databases">
        <title>Paucibacter sp. nov., isolated from fresh soil in Korea.</title>
        <authorList>
            <person name="Le N.T.T."/>
        </authorList>
    </citation>
    <scope>NUCLEOTIDE SEQUENCE [LARGE SCALE GENOMIC DNA]</scope>
    <source>
        <strain evidence="2 3">R3-3</strain>
    </source>
</reference>
<dbReference type="SUPFAM" id="SSF55729">
    <property type="entry name" value="Acyl-CoA N-acyltransferases (Nat)"/>
    <property type="match status" value="1"/>
</dbReference>
<dbReference type="Gene3D" id="3.40.630.30">
    <property type="match status" value="1"/>
</dbReference>
<evidence type="ECO:0000313" key="3">
    <source>
        <dbReference type="Proteomes" id="UP001285263"/>
    </source>
</evidence>
<dbReference type="EMBL" id="JAXCLA010000012">
    <property type="protein sequence ID" value="MDY0748950.1"/>
    <property type="molecule type" value="Genomic_DNA"/>
</dbReference>
<dbReference type="NCBIfam" id="TIGR04045">
    <property type="entry name" value="MSMEG_0567_GNAT"/>
    <property type="match status" value="1"/>
</dbReference>
<organism evidence="2 3">
    <name type="scientific">Roseateles agri</name>
    <dbReference type="NCBI Taxonomy" id="3098619"/>
    <lineage>
        <taxon>Bacteria</taxon>
        <taxon>Pseudomonadati</taxon>
        <taxon>Pseudomonadota</taxon>
        <taxon>Betaproteobacteria</taxon>
        <taxon>Burkholderiales</taxon>
        <taxon>Sphaerotilaceae</taxon>
        <taxon>Roseateles</taxon>
    </lineage>
</organism>
<evidence type="ECO:0000259" key="1">
    <source>
        <dbReference type="PROSITE" id="PS51186"/>
    </source>
</evidence>
<dbReference type="InterPro" id="IPR024035">
    <property type="entry name" value="MSMEG_0567_GNAT"/>
</dbReference>
<comment type="caution">
    <text evidence="2">The sequence shown here is derived from an EMBL/GenBank/DDBJ whole genome shotgun (WGS) entry which is preliminary data.</text>
</comment>
<sequence length="187" mass="20801">MLTTTAPLCELQPDYRPRQFRVQWASDPWMQRQAHALRRQVFCREQGLFGGVDDADEIDAGAHSLVALSCLAGEADEAIGTVRIHAAAPGLWWGSRLAVREDWRTHRGLGSTLIRLAVSSAHALGCETFLAHVQAQNVELFQRLHWAVRDEMELHGRPHALMQADLAHYPPCRTPYAGYVIADGGRG</sequence>
<evidence type="ECO:0000313" key="2">
    <source>
        <dbReference type="EMBL" id="MDY0748950.1"/>
    </source>
</evidence>
<protein>
    <submittedName>
        <fullName evidence="2">MSMEG_0567/Sll0786 family nitrogen starvation N-acetyltransferase</fullName>
    </submittedName>
</protein>
<feature type="domain" description="N-acetyltransferase" evidence="1">
    <location>
        <begin position="6"/>
        <end position="167"/>
    </location>
</feature>
<name>A0ABU5DT28_9BURK</name>
<dbReference type="PROSITE" id="PS51186">
    <property type="entry name" value="GNAT"/>
    <property type="match status" value="1"/>
</dbReference>